<protein>
    <submittedName>
        <fullName evidence="2">PQQ-binding-like beta-propeller repeat protein</fullName>
    </submittedName>
</protein>
<name>A0A7W2F9Z3_9BURK</name>
<dbReference type="EMBL" id="JACEZU010000005">
    <property type="protein sequence ID" value="MBA5687883.1"/>
    <property type="molecule type" value="Genomic_DNA"/>
</dbReference>
<evidence type="ECO:0000259" key="1">
    <source>
        <dbReference type="Pfam" id="PF13360"/>
    </source>
</evidence>
<keyword evidence="3" id="KW-1185">Reference proteome</keyword>
<evidence type="ECO:0000313" key="2">
    <source>
        <dbReference type="EMBL" id="MBA5687883.1"/>
    </source>
</evidence>
<dbReference type="InterPro" id="IPR002372">
    <property type="entry name" value="PQQ_rpt_dom"/>
</dbReference>
<dbReference type="PANTHER" id="PTHR34512:SF30">
    <property type="entry name" value="OUTER MEMBRANE PROTEIN ASSEMBLY FACTOR BAMB"/>
    <property type="match status" value="1"/>
</dbReference>
<dbReference type="AlphaFoldDB" id="A0A7W2F9Z3"/>
<sequence length="640" mass="67045">MTNIFAAPLLLGWLLAGCGGGGGGGSSSTAPAAPDPEGAWLSFTVSQPEITGYVGESVPFTITATSSRTFAKPFNVAVIDGSGSITTDVTVTALSDLRYRADLMTSPTLASGPRQVNLEVRVCEDNPVVCQQPLPGSPWHVPVQMNLKSTAEAAKRLTLSESAVNLTAYPGQPVYLDLAATISGDLVGQRYQIKIIAPSDLITVGDVSGMTKDGFHTRLTSAAGLAVGNYSGKVEVRLCRDDPAVCHQPVPGSPWILPLTLAVQATSNQGGLVAVPGLVAWSTYQGNAAHTGYVPASFDATKFTRRWQVPTVANAAGIDHGHSGVAIDHGMVYLTVYDSTQGYVLAAMNEDSGAQAWRAPLGLGLAATAPAVANGQVYTLSATASAASFSTYDQRNGALLGKTGISSELPVAMAPNVVGTDVYFATVNSGTPYLSKFSSLGNKFAWRQFGGVSNQARTPAVDARNIYGYSGGQLKGYNLGTGAEAWSIVDPDYSQVFVREGTVIVADARVLFWQQNRLVAFDVAQRSVAWSVKGTPIGEPAYANGVVYATNGVGRVLEARAAADGALMWTMQLPGYDDFERVVVTRNLAFLSAPTGTVAVDLSTHQVVWRYPFGGELGISSNGILYILDTVGTLSAINLQ</sequence>
<organism evidence="2 3">
    <name type="scientific">Rugamonas apoptosis</name>
    <dbReference type="NCBI Taxonomy" id="2758570"/>
    <lineage>
        <taxon>Bacteria</taxon>
        <taxon>Pseudomonadati</taxon>
        <taxon>Pseudomonadota</taxon>
        <taxon>Betaproteobacteria</taxon>
        <taxon>Burkholderiales</taxon>
        <taxon>Oxalobacteraceae</taxon>
        <taxon>Telluria group</taxon>
        <taxon>Rugamonas</taxon>
    </lineage>
</organism>
<dbReference type="InterPro" id="IPR018391">
    <property type="entry name" value="PQQ_b-propeller_rpt"/>
</dbReference>
<dbReference type="InterPro" id="IPR011047">
    <property type="entry name" value="Quinoprotein_ADH-like_sf"/>
</dbReference>
<feature type="domain" description="Pyrrolo-quinoline quinone repeat" evidence="1">
    <location>
        <begin position="292"/>
        <end position="570"/>
    </location>
</feature>
<proteinExistence type="predicted"/>
<dbReference type="SMART" id="SM00564">
    <property type="entry name" value="PQQ"/>
    <property type="match status" value="4"/>
</dbReference>
<dbReference type="InterPro" id="IPR015943">
    <property type="entry name" value="WD40/YVTN_repeat-like_dom_sf"/>
</dbReference>
<dbReference type="Gene3D" id="2.40.128.630">
    <property type="match status" value="1"/>
</dbReference>
<dbReference type="Proteomes" id="UP000573499">
    <property type="component" value="Unassembled WGS sequence"/>
</dbReference>
<dbReference type="PANTHER" id="PTHR34512">
    <property type="entry name" value="CELL SURFACE PROTEIN"/>
    <property type="match status" value="1"/>
</dbReference>
<evidence type="ECO:0000313" key="3">
    <source>
        <dbReference type="Proteomes" id="UP000573499"/>
    </source>
</evidence>
<dbReference type="Gene3D" id="2.130.10.10">
    <property type="entry name" value="YVTN repeat-like/Quinoprotein amine dehydrogenase"/>
    <property type="match status" value="1"/>
</dbReference>
<comment type="caution">
    <text evidence="2">The sequence shown here is derived from an EMBL/GenBank/DDBJ whole genome shotgun (WGS) entry which is preliminary data.</text>
</comment>
<dbReference type="RefSeq" id="WP_182153716.1">
    <property type="nucleotide sequence ID" value="NZ_JACEZU010000005.1"/>
</dbReference>
<reference evidence="2 3" key="1">
    <citation type="submission" date="2020-07" db="EMBL/GenBank/DDBJ databases">
        <title>Novel species isolated from subtropical streams in China.</title>
        <authorList>
            <person name="Lu H."/>
        </authorList>
    </citation>
    <scope>NUCLEOTIDE SEQUENCE [LARGE SCALE GENOMIC DNA]</scope>
    <source>
        <strain evidence="2 3">LX47W</strain>
    </source>
</reference>
<accession>A0A7W2F9Z3</accession>
<dbReference type="SUPFAM" id="SSF50998">
    <property type="entry name" value="Quinoprotein alcohol dehydrogenase-like"/>
    <property type="match status" value="1"/>
</dbReference>
<dbReference type="Pfam" id="PF13360">
    <property type="entry name" value="PQQ_2"/>
    <property type="match status" value="1"/>
</dbReference>
<gene>
    <name evidence="2" type="ORF">H3H39_12580</name>
</gene>